<feature type="domain" description="HIT" evidence="4">
    <location>
        <begin position="6"/>
        <end position="107"/>
    </location>
</feature>
<evidence type="ECO:0000256" key="1">
    <source>
        <dbReference type="PIRSR" id="PIRSR601310-1"/>
    </source>
</evidence>
<dbReference type="OrthoDB" id="9784774at2"/>
<dbReference type="Pfam" id="PF11969">
    <property type="entry name" value="DcpS_C"/>
    <property type="match status" value="1"/>
</dbReference>
<dbReference type="Proteomes" id="UP000284219">
    <property type="component" value="Unassembled WGS sequence"/>
</dbReference>
<sequence length="107" mass="12564">MDSNCLFCKIVDKQVPAKIEYEDDDVVVFHDINPRAPVHLLIIPKKHIATMMDVKAEDLPLMSKIHEVAQEMYHKQELKGMRLINNCNKEGGQEVFHLHYHLWGWKE</sequence>
<dbReference type="AlphaFoldDB" id="A0A419SJB7"/>
<proteinExistence type="predicted"/>
<keyword evidence="6" id="KW-1185">Reference proteome</keyword>
<reference evidence="5 6" key="1">
    <citation type="submission" date="2016-08" db="EMBL/GenBank/DDBJ databases">
        <title>Novel Firmicute Genomes.</title>
        <authorList>
            <person name="Poppleton D.I."/>
            <person name="Gribaldo S."/>
        </authorList>
    </citation>
    <scope>NUCLEOTIDE SEQUENCE [LARGE SCALE GENOMIC DNA]</scope>
    <source>
        <strain evidence="5 6">RAOx-1</strain>
    </source>
</reference>
<dbReference type="PROSITE" id="PS51084">
    <property type="entry name" value="HIT_2"/>
    <property type="match status" value="1"/>
</dbReference>
<name>A0A419SJB7_9BACL</name>
<dbReference type="PANTHER" id="PTHR23089">
    <property type="entry name" value="HISTIDINE TRIAD HIT PROTEIN"/>
    <property type="match status" value="1"/>
</dbReference>
<comment type="caution">
    <text evidence="5">The sequence shown here is derived from an EMBL/GenBank/DDBJ whole genome shotgun (WGS) entry which is preliminary data.</text>
</comment>
<dbReference type="GO" id="GO:0003824">
    <property type="term" value="F:catalytic activity"/>
    <property type="evidence" value="ECO:0007669"/>
    <property type="project" value="InterPro"/>
</dbReference>
<accession>A0A419SJB7</accession>
<dbReference type="Gene3D" id="3.30.428.10">
    <property type="entry name" value="HIT-like"/>
    <property type="match status" value="1"/>
</dbReference>
<protein>
    <submittedName>
        <fullName evidence="5">Histidine triad nucleotide-binding protein</fullName>
    </submittedName>
</protein>
<dbReference type="PRINTS" id="PR00332">
    <property type="entry name" value="HISTRIAD"/>
</dbReference>
<dbReference type="InterPro" id="IPR036265">
    <property type="entry name" value="HIT-like_sf"/>
</dbReference>
<dbReference type="SUPFAM" id="SSF54197">
    <property type="entry name" value="HIT-like"/>
    <property type="match status" value="1"/>
</dbReference>
<feature type="short sequence motif" description="Histidine triad motif" evidence="2 3">
    <location>
        <begin position="97"/>
        <end position="101"/>
    </location>
</feature>
<dbReference type="InterPro" id="IPR001310">
    <property type="entry name" value="Histidine_triad_HIT"/>
</dbReference>
<dbReference type="EMBL" id="MCHY01000008">
    <property type="protein sequence ID" value="RKD23998.1"/>
    <property type="molecule type" value="Genomic_DNA"/>
</dbReference>
<evidence type="ECO:0000259" key="4">
    <source>
        <dbReference type="PROSITE" id="PS51084"/>
    </source>
</evidence>
<evidence type="ECO:0000313" key="6">
    <source>
        <dbReference type="Proteomes" id="UP000284219"/>
    </source>
</evidence>
<evidence type="ECO:0000256" key="2">
    <source>
        <dbReference type="PIRSR" id="PIRSR601310-3"/>
    </source>
</evidence>
<evidence type="ECO:0000256" key="3">
    <source>
        <dbReference type="PROSITE-ProRule" id="PRU00464"/>
    </source>
</evidence>
<feature type="active site" description="Tele-AMP-histidine intermediate" evidence="1">
    <location>
        <position position="99"/>
    </location>
</feature>
<dbReference type="InterPro" id="IPR011146">
    <property type="entry name" value="HIT-like"/>
</dbReference>
<evidence type="ECO:0000313" key="5">
    <source>
        <dbReference type="EMBL" id="RKD23998.1"/>
    </source>
</evidence>
<organism evidence="5 6">
    <name type="scientific">Ammoniphilus oxalaticus</name>
    <dbReference type="NCBI Taxonomy" id="66863"/>
    <lineage>
        <taxon>Bacteria</taxon>
        <taxon>Bacillati</taxon>
        <taxon>Bacillota</taxon>
        <taxon>Bacilli</taxon>
        <taxon>Bacillales</taxon>
        <taxon>Paenibacillaceae</taxon>
        <taxon>Aneurinibacillus group</taxon>
        <taxon>Ammoniphilus</taxon>
    </lineage>
</organism>
<dbReference type="RefSeq" id="WP_120189234.1">
    <property type="nucleotide sequence ID" value="NZ_MCHY01000008.1"/>
</dbReference>
<gene>
    <name evidence="5" type="ORF">BEP19_06155</name>
</gene>
<dbReference type="CDD" id="cd01276">
    <property type="entry name" value="PKCI_related"/>
    <property type="match status" value="1"/>
</dbReference>